<dbReference type="AlphaFoldDB" id="A0A6J6DGJ5"/>
<sequence>MTTVNQPSRRDRLRPAEYVTLSGAMALFAGLIVLMVTRDPLIAIVLAGLVFVVVIIGIAMLVLAVSPNSTPEGQLDSPGTGND</sequence>
<proteinExistence type="predicted"/>
<evidence type="ECO:0000313" key="2">
    <source>
        <dbReference type="EMBL" id="CAB4563200.1"/>
    </source>
</evidence>
<reference evidence="2" key="1">
    <citation type="submission" date="2020-05" db="EMBL/GenBank/DDBJ databases">
        <authorList>
            <person name="Chiriac C."/>
            <person name="Salcher M."/>
            <person name="Ghai R."/>
            <person name="Kavagutti S V."/>
        </authorList>
    </citation>
    <scope>NUCLEOTIDE SEQUENCE</scope>
</reference>
<name>A0A6J6DGJ5_9ZZZZ</name>
<feature type="transmembrane region" description="Helical" evidence="1">
    <location>
        <begin position="42"/>
        <end position="65"/>
    </location>
</feature>
<keyword evidence="1" id="KW-0472">Membrane</keyword>
<keyword evidence="1" id="KW-1133">Transmembrane helix</keyword>
<evidence type="ECO:0000313" key="3">
    <source>
        <dbReference type="EMBL" id="CAB4639676.1"/>
    </source>
</evidence>
<organism evidence="2">
    <name type="scientific">freshwater metagenome</name>
    <dbReference type="NCBI Taxonomy" id="449393"/>
    <lineage>
        <taxon>unclassified sequences</taxon>
        <taxon>metagenomes</taxon>
        <taxon>ecological metagenomes</taxon>
    </lineage>
</organism>
<keyword evidence="1" id="KW-0812">Transmembrane</keyword>
<protein>
    <submittedName>
        <fullName evidence="2">Unannotated protein</fullName>
    </submittedName>
</protein>
<dbReference type="EMBL" id="CAEZVY010000036">
    <property type="protein sequence ID" value="CAB4639676.1"/>
    <property type="molecule type" value="Genomic_DNA"/>
</dbReference>
<evidence type="ECO:0000256" key="1">
    <source>
        <dbReference type="SAM" id="Phobius"/>
    </source>
</evidence>
<accession>A0A6J6DGJ5</accession>
<gene>
    <name evidence="2" type="ORF">UFOPK1684_00242</name>
    <name evidence="3" type="ORF">UFOPK2158_00468</name>
</gene>
<feature type="transmembrane region" description="Helical" evidence="1">
    <location>
        <begin position="18"/>
        <end position="36"/>
    </location>
</feature>
<dbReference type="EMBL" id="CAEZTM010000006">
    <property type="protein sequence ID" value="CAB4563200.1"/>
    <property type="molecule type" value="Genomic_DNA"/>
</dbReference>